<dbReference type="InterPro" id="IPR021796">
    <property type="entry name" value="Tll0287-like_dom"/>
</dbReference>
<organism evidence="2">
    <name type="scientific">Ectopseudomonas oleovorans</name>
    <name type="common">Pseudomonas oleovorans</name>
    <dbReference type="NCBI Taxonomy" id="301"/>
    <lineage>
        <taxon>Bacteria</taxon>
        <taxon>Pseudomonadati</taxon>
        <taxon>Pseudomonadota</taxon>
        <taxon>Gammaproteobacteria</taxon>
        <taxon>Pseudomonadales</taxon>
        <taxon>Pseudomonadaceae</taxon>
        <taxon>Ectopseudomonas</taxon>
    </lineage>
</organism>
<sequence>MRTLLLAALLTSDTLYAATPWQEDAAKQIPAFAEQLLGTVRQAIADGGPGAAVQACHALAPQIASEHSRQAWQIGRTSLKVRNPDNAPDAWERRVLQDFAAAAASGTPVAQLRHAEEVDGQYRYMQAIAVGEPCLACHGATIRTEVENAIDQYYPHDQARGYQLGELRGAFTLSRPIAQDMP</sequence>
<dbReference type="OrthoDB" id="9797588at2"/>
<feature type="domain" description="Tll0287-like" evidence="1">
    <location>
        <begin position="50"/>
        <end position="176"/>
    </location>
</feature>
<protein>
    <recommendedName>
        <fullName evidence="1">Tll0287-like domain-containing protein</fullName>
    </recommendedName>
</protein>
<dbReference type="AlphaFoldDB" id="A0A653BBL8"/>
<dbReference type="EMBL" id="LR130779">
    <property type="protein sequence ID" value="VDN65802.1"/>
    <property type="molecule type" value="Genomic_DNA"/>
</dbReference>
<evidence type="ECO:0000259" key="1">
    <source>
        <dbReference type="Pfam" id="PF11845"/>
    </source>
</evidence>
<accession>A0A653BBL8</accession>
<proteinExistence type="predicted"/>
<evidence type="ECO:0000313" key="2">
    <source>
        <dbReference type="EMBL" id="VDN65802.1"/>
    </source>
</evidence>
<name>A0A653BBL8_ECTOL</name>
<reference evidence="2" key="1">
    <citation type="submission" date="2018-11" db="EMBL/GenBank/DDBJ databases">
        <authorList>
            <consortium name="Genoscope - CEA"/>
            <person name="William W."/>
        </authorList>
    </citation>
    <scope>NUCLEOTIDE SEQUENCE [LARGE SCALE GENOMIC DNA]</scope>
    <source>
        <strain evidence="2">T9AD</strain>
    </source>
</reference>
<gene>
    <name evidence="2" type="ORF">POT9AD_4827</name>
</gene>
<dbReference type="Pfam" id="PF11845">
    <property type="entry name" value="Tll0287-like"/>
    <property type="match status" value="1"/>
</dbReference>